<keyword evidence="3" id="KW-1185">Reference proteome</keyword>
<sequence length="663" mass="74493">MQLGSCDHVHFIQSVGGGEVTKFVHVSRGRPAPVFKKANGICKFQGKERTYPTSRVCSGKRFHASQVDPIKVKVKVPDHPVGTDQWYPDFNSSVYTKEHEDDSDELNFGNVTLQQMREKCIMKKRKLSTCATVSGKNCTVLSEKESCSSAQLEEDDIDLKRPLVKWKAELRKNAKGQQKKSKRKHVTPPFKNATVVEETKQTFLDHPFQQSDSDLPMPLPNKVDFPEDYHIDHEMAVSMPDGSFITDIEQVESHILCAREVFQHADEDIPYIEFSSPESHVKGTQDDRLNSAYDKLDSSEDTLEIRDCTKVLQSTYLNVDNMSLLSDAEPISHHSSPQHVEPDDAELSFTFETRSTDHHTNNSTLKCQKNLSPSCTVLSPLAYDSSENTERLFQMPAYADVEETYIDKIPSSDAVSVQTLPERIKNNGSLDLKHASQRLNSTRKVISPASQELLCKAMRSQELSDGLHKCRGKLPFRKQGNEKIPFVEKKDQVMVSELTGRLNKQKNDRTGSLSEGSENICHLSGAKSSQTGAEGNITRSSSESAIAFSQRQMKDIENLVLKLVGVLKSVKEIAEEASNSGACLSAQSKYNPDEVQMHIQRAMKAEDTAKRWLSMMARDCNRFCKIMILTEDGQPSPEAVTTKRRKVSFADEAGRDLCDFRYI</sequence>
<evidence type="ECO:0000313" key="2">
    <source>
        <dbReference type="EMBL" id="KAK4745707.1"/>
    </source>
</evidence>
<dbReference type="PANTHER" id="PTHR34461">
    <property type="entry name" value="EXPRESSED PROTEIN"/>
    <property type="match status" value="1"/>
</dbReference>
<protein>
    <submittedName>
        <fullName evidence="2">Uncharacterized protein</fullName>
    </submittedName>
</protein>
<dbReference type="PANTHER" id="PTHR34461:SF2">
    <property type="entry name" value="EXPRESSED PROTEIN"/>
    <property type="match status" value="1"/>
</dbReference>
<feature type="region of interest" description="Disordered" evidence="1">
    <location>
        <begin position="502"/>
        <end position="538"/>
    </location>
</feature>
<gene>
    <name evidence="2" type="ORF">SAY87_012019</name>
</gene>
<dbReference type="EMBL" id="JAXIOK010000021">
    <property type="protein sequence ID" value="KAK4745707.1"/>
    <property type="molecule type" value="Genomic_DNA"/>
</dbReference>
<feature type="compositionally biased region" description="Polar residues" evidence="1">
    <location>
        <begin position="526"/>
        <end position="538"/>
    </location>
</feature>
<evidence type="ECO:0000256" key="1">
    <source>
        <dbReference type="SAM" id="MobiDB-lite"/>
    </source>
</evidence>
<proteinExistence type="predicted"/>
<name>A0AAN7H0H1_9MYRT</name>
<reference evidence="2 3" key="1">
    <citation type="journal article" date="2023" name="Hortic Res">
        <title>Pangenome of water caltrop reveals structural variations and asymmetric subgenome divergence after allopolyploidization.</title>
        <authorList>
            <person name="Zhang X."/>
            <person name="Chen Y."/>
            <person name="Wang L."/>
            <person name="Yuan Y."/>
            <person name="Fang M."/>
            <person name="Shi L."/>
            <person name="Lu R."/>
            <person name="Comes H.P."/>
            <person name="Ma Y."/>
            <person name="Chen Y."/>
            <person name="Huang G."/>
            <person name="Zhou Y."/>
            <person name="Zheng Z."/>
            <person name="Qiu Y."/>
        </authorList>
    </citation>
    <scope>NUCLEOTIDE SEQUENCE [LARGE SCALE GENOMIC DNA]</scope>
    <source>
        <tissue evidence="2">Roots</tissue>
    </source>
</reference>
<comment type="caution">
    <text evidence="2">The sequence shown here is derived from an EMBL/GenBank/DDBJ whole genome shotgun (WGS) entry which is preliminary data.</text>
</comment>
<dbReference type="Proteomes" id="UP001345219">
    <property type="component" value="Chromosome 10"/>
</dbReference>
<accession>A0AAN7H0H1</accession>
<dbReference type="AlphaFoldDB" id="A0AAN7H0H1"/>
<organism evidence="2 3">
    <name type="scientific">Trapa incisa</name>
    <dbReference type="NCBI Taxonomy" id="236973"/>
    <lineage>
        <taxon>Eukaryota</taxon>
        <taxon>Viridiplantae</taxon>
        <taxon>Streptophyta</taxon>
        <taxon>Embryophyta</taxon>
        <taxon>Tracheophyta</taxon>
        <taxon>Spermatophyta</taxon>
        <taxon>Magnoliopsida</taxon>
        <taxon>eudicotyledons</taxon>
        <taxon>Gunneridae</taxon>
        <taxon>Pentapetalae</taxon>
        <taxon>rosids</taxon>
        <taxon>malvids</taxon>
        <taxon>Myrtales</taxon>
        <taxon>Lythraceae</taxon>
        <taxon>Trapa</taxon>
    </lineage>
</organism>
<evidence type="ECO:0000313" key="3">
    <source>
        <dbReference type="Proteomes" id="UP001345219"/>
    </source>
</evidence>